<dbReference type="RefSeq" id="WP_200175124.1">
    <property type="nucleotide sequence ID" value="NZ_BAABKQ010000001.1"/>
</dbReference>
<feature type="domain" description="Smf/DprA SLOG" evidence="2">
    <location>
        <begin position="119"/>
        <end position="313"/>
    </location>
</feature>
<evidence type="ECO:0000259" key="2">
    <source>
        <dbReference type="Pfam" id="PF02481"/>
    </source>
</evidence>
<reference evidence="4" key="1">
    <citation type="journal article" date="2019" name="Int. J. Syst. Evol. Microbiol.">
        <title>The Global Catalogue of Microorganisms (GCM) 10K type strain sequencing project: providing services to taxonomists for standard genome sequencing and annotation.</title>
        <authorList>
            <consortium name="The Broad Institute Genomics Platform"/>
            <consortium name="The Broad Institute Genome Sequencing Center for Infectious Disease"/>
            <person name="Wu L."/>
            <person name="Ma J."/>
        </authorList>
    </citation>
    <scope>NUCLEOTIDE SEQUENCE [LARGE SCALE GENOMIC DNA]</scope>
    <source>
        <strain evidence="4">JCM 18542</strain>
    </source>
</reference>
<organism evidence="3 4">
    <name type="scientific">Tomitella cavernea</name>
    <dbReference type="NCBI Taxonomy" id="1387982"/>
    <lineage>
        <taxon>Bacteria</taxon>
        <taxon>Bacillati</taxon>
        <taxon>Actinomycetota</taxon>
        <taxon>Actinomycetes</taxon>
        <taxon>Mycobacteriales</taxon>
        <taxon>Tomitella</taxon>
    </lineage>
</organism>
<name>A0ABP9CU17_9ACTN</name>
<dbReference type="EMBL" id="BAABKQ010000001">
    <property type="protein sequence ID" value="GAA4816285.1"/>
    <property type="molecule type" value="Genomic_DNA"/>
</dbReference>
<evidence type="ECO:0000313" key="4">
    <source>
        <dbReference type="Proteomes" id="UP001500839"/>
    </source>
</evidence>
<dbReference type="PANTHER" id="PTHR43022:SF1">
    <property type="entry name" value="PROTEIN SMF"/>
    <property type="match status" value="1"/>
</dbReference>
<proteinExistence type="inferred from homology"/>
<comment type="similarity">
    <text evidence="1">Belongs to the DprA/Smf family.</text>
</comment>
<dbReference type="Gene3D" id="3.40.50.450">
    <property type="match status" value="1"/>
</dbReference>
<gene>
    <name evidence="3" type="primary">dprA</name>
    <name evidence="3" type="ORF">GCM10023353_23010</name>
</gene>
<keyword evidence="4" id="KW-1185">Reference proteome</keyword>
<evidence type="ECO:0000256" key="1">
    <source>
        <dbReference type="ARBA" id="ARBA00006525"/>
    </source>
</evidence>
<dbReference type="NCBIfam" id="TIGR00732">
    <property type="entry name" value="dprA"/>
    <property type="match status" value="1"/>
</dbReference>
<accession>A0ABP9CU17</accession>
<evidence type="ECO:0000313" key="3">
    <source>
        <dbReference type="EMBL" id="GAA4816285.1"/>
    </source>
</evidence>
<dbReference type="Pfam" id="PF02481">
    <property type="entry name" value="DNA_processg_A"/>
    <property type="match status" value="1"/>
</dbReference>
<dbReference type="InterPro" id="IPR003488">
    <property type="entry name" value="DprA"/>
</dbReference>
<dbReference type="Proteomes" id="UP001500839">
    <property type="component" value="Unassembled WGS sequence"/>
</dbReference>
<dbReference type="SUPFAM" id="SSF102405">
    <property type="entry name" value="MCP/YpsA-like"/>
    <property type="match status" value="1"/>
</dbReference>
<dbReference type="PANTHER" id="PTHR43022">
    <property type="entry name" value="PROTEIN SMF"/>
    <property type="match status" value="1"/>
</dbReference>
<dbReference type="InterPro" id="IPR057666">
    <property type="entry name" value="DrpA_SLOG"/>
</dbReference>
<comment type="caution">
    <text evidence="3">The sequence shown here is derived from an EMBL/GenBank/DDBJ whole genome shotgun (WGS) entry which is preliminary data.</text>
</comment>
<protein>
    <submittedName>
        <fullName evidence="3">DNA-processing protein DprA</fullName>
    </submittedName>
</protein>
<sequence>MNIDTDSTACPRGGPAARRRAAAWAYLSRVAEAPCRALLSFIEEDHRGDPEAAAEAVRSRAGLPDAVASATRARYATDVAERDLAVIARLGGRLVTRDSDEWPLLRTQQFGLPGAAVDGSPPVALWTVGAMGLERLESRAVAIVGTRAASGYGEHVTAEIAGDLAAQDYLVVSGAAYGVDGAAHRAALGAGGTTVAILACGVDRAYPAGHARLLRAIAEAGAVLSEYPPGVAPGRHRFLARNRLVAGLTDATVVVEAGRRSGALNTAGWAERMCRSLLAVPGPVTSATSVGCHMLLRQDRANLATDAEDVMEVAGPFGALGAPPGADGCARPTDGLTAVQLAVHDGLPARGTRPSEEVSVEAGVSLDETMGALAVLELAGLAVRAGEDWALVRADGPAAR</sequence>